<dbReference type="EMBL" id="UINC01053700">
    <property type="protein sequence ID" value="SVB70539.1"/>
    <property type="molecule type" value="Genomic_DNA"/>
</dbReference>
<reference evidence="1" key="1">
    <citation type="submission" date="2018-05" db="EMBL/GenBank/DDBJ databases">
        <authorList>
            <person name="Lanie J.A."/>
            <person name="Ng W.-L."/>
            <person name="Kazmierczak K.M."/>
            <person name="Andrzejewski T.M."/>
            <person name="Davidsen T.M."/>
            <person name="Wayne K.J."/>
            <person name="Tettelin H."/>
            <person name="Glass J.I."/>
            <person name="Rusch D."/>
            <person name="Podicherti R."/>
            <person name="Tsui H.-C.T."/>
            <person name="Winkler M.E."/>
        </authorList>
    </citation>
    <scope>NUCLEOTIDE SEQUENCE</scope>
</reference>
<organism evidence="1">
    <name type="scientific">marine metagenome</name>
    <dbReference type="NCBI Taxonomy" id="408172"/>
    <lineage>
        <taxon>unclassified sequences</taxon>
        <taxon>metagenomes</taxon>
        <taxon>ecological metagenomes</taxon>
    </lineage>
</organism>
<protein>
    <submittedName>
        <fullName evidence="1">Uncharacterized protein</fullName>
    </submittedName>
</protein>
<name>A0A382G6K1_9ZZZZ</name>
<proteinExistence type="predicted"/>
<feature type="non-terminal residue" evidence="1">
    <location>
        <position position="1"/>
    </location>
</feature>
<sequence>QLTIRCAKLKIKITEVPTEELPRIGGVVKANTNGVMIAMIRAFLNELKIGKNF</sequence>
<accession>A0A382G6K1</accession>
<evidence type="ECO:0000313" key="1">
    <source>
        <dbReference type="EMBL" id="SVB70539.1"/>
    </source>
</evidence>
<gene>
    <name evidence="1" type="ORF">METZ01_LOCUS223393</name>
</gene>
<dbReference type="AlphaFoldDB" id="A0A382G6K1"/>